<dbReference type="EMBL" id="JATM01000004">
    <property type="protein sequence ID" value="OOL17766.1"/>
    <property type="molecule type" value="Genomic_DNA"/>
</dbReference>
<dbReference type="InterPro" id="IPR002563">
    <property type="entry name" value="Flavin_Rdtase-like_dom"/>
</dbReference>
<dbReference type="AlphaFoldDB" id="A0A1S8GPC6"/>
<dbReference type="GO" id="GO:0042602">
    <property type="term" value="F:riboflavin reductase (NADPH) activity"/>
    <property type="evidence" value="ECO:0007669"/>
    <property type="project" value="TreeGrafter"/>
</dbReference>
<name>A0A1S8GPC6_9PROT</name>
<sequence>MFHHCQKVSTMQAVFRNAMSRLGSPVVLVTTDGPAGPHGLTVSAITSVTDTPPTVLVCLNRSNQSHQAFLKNGQLGISILGKGHDTLAFAFANSQMTSADRFSHGTWKNGPLGSPLLEDALATLDCTIDDTHSIGTHDVLICRVHTITVKDGAGHGLTWFDRSFHYLPPKCTPC</sequence>
<dbReference type="STRING" id="1539051.AL01_07270"/>
<dbReference type="PANTHER" id="PTHR30466">
    <property type="entry name" value="FLAVIN REDUCTASE"/>
    <property type="match status" value="1"/>
</dbReference>
<accession>A0A1S8GPC6</accession>
<dbReference type="GO" id="GO:0010181">
    <property type="term" value="F:FMN binding"/>
    <property type="evidence" value="ECO:0007669"/>
    <property type="project" value="InterPro"/>
</dbReference>
<dbReference type="Pfam" id="PF01613">
    <property type="entry name" value="Flavin_Reduct"/>
    <property type="match status" value="1"/>
</dbReference>
<keyword evidence="4" id="KW-1185">Reference proteome</keyword>
<dbReference type="InterPro" id="IPR050268">
    <property type="entry name" value="NADH-dep_flavin_reductase"/>
</dbReference>
<dbReference type="SMART" id="SM00903">
    <property type="entry name" value="Flavin_Reduct"/>
    <property type="match status" value="1"/>
</dbReference>
<keyword evidence="1" id="KW-0560">Oxidoreductase</keyword>
<proteinExistence type="predicted"/>
<evidence type="ECO:0000313" key="3">
    <source>
        <dbReference type="EMBL" id="OOL17766.1"/>
    </source>
</evidence>
<protein>
    <submittedName>
        <fullName evidence="3">Flavin reductase</fullName>
    </submittedName>
</protein>
<gene>
    <name evidence="3" type="ORF">AL01_07270</name>
</gene>
<evidence type="ECO:0000256" key="1">
    <source>
        <dbReference type="ARBA" id="ARBA00023002"/>
    </source>
</evidence>
<dbReference type="SUPFAM" id="SSF50475">
    <property type="entry name" value="FMN-binding split barrel"/>
    <property type="match status" value="1"/>
</dbReference>
<evidence type="ECO:0000313" key="4">
    <source>
        <dbReference type="Proteomes" id="UP000200980"/>
    </source>
</evidence>
<dbReference type="GO" id="GO:0006208">
    <property type="term" value="P:pyrimidine nucleobase catabolic process"/>
    <property type="evidence" value="ECO:0007669"/>
    <property type="project" value="TreeGrafter"/>
</dbReference>
<organism evidence="3 4">
    <name type="scientific">Bombella intestini</name>
    <dbReference type="NCBI Taxonomy" id="1539051"/>
    <lineage>
        <taxon>Bacteria</taxon>
        <taxon>Pseudomonadati</taxon>
        <taxon>Pseudomonadota</taxon>
        <taxon>Alphaproteobacteria</taxon>
        <taxon>Acetobacterales</taxon>
        <taxon>Acetobacteraceae</taxon>
        <taxon>Bombella</taxon>
    </lineage>
</organism>
<dbReference type="Gene3D" id="2.30.110.10">
    <property type="entry name" value="Electron Transport, Fmn-binding Protein, Chain A"/>
    <property type="match status" value="1"/>
</dbReference>
<evidence type="ECO:0000259" key="2">
    <source>
        <dbReference type="SMART" id="SM00903"/>
    </source>
</evidence>
<dbReference type="InterPro" id="IPR012349">
    <property type="entry name" value="Split_barrel_FMN-bd"/>
</dbReference>
<comment type="caution">
    <text evidence="3">The sequence shown here is derived from an EMBL/GenBank/DDBJ whole genome shotgun (WGS) entry which is preliminary data.</text>
</comment>
<dbReference type="Proteomes" id="UP000200980">
    <property type="component" value="Unassembled WGS sequence"/>
</dbReference>
<reference evidence="3 4" key="1">
    <citation type="journal article" date="2016" name="PLoS ONE">
        <title>Whole-Genome Sequence Analysis of Bombella intestini LMG 28161T, a Novel Acetic Acid Bacterium Isolated from the Crop of a Red-Tailed Bumble Bee, Bombus lapidarius.</title>
        <authorList>
            <person name="Li L."/>
            <person name="Illeghems K."/>
            <person name="Van Kerrebroeck S."/>
            <person name="Borremans W."/>
            <person name="Cleenwerck I."/>
            <person name="Smagghe G."/>
            <person name="De Vuyst L."/>
            <person name="Vandamme P."/>
        </authorList>
    </citation>
    <scope>NUCLEOTIDE SEQUENCE [LARGE SCALE GENOMIC DNA]</scope>
    <source>
        <strain evidence="3 4">R-52487</strain>
    </source>
</reference>
<feature type="domain" description="Flavin reductase like" evidence="2">
    <location>
        <begin position="19"/>
        <end position="166"/>
    </location>
</feature>
<dbReference type="PANTHER" id="PTHR30466:SF1">
    <property type="entry name" value="FMN REDUCTASE (NADH) RUTF"/>
    <property type="match status" value="1"/>
</dbReference>